<keyword evidence="2" id="KW-1185">Reference proteome</keyword>
<evidence type="ECO:0000313" key="2">
    <source>
        <dbReference type="Proteomes" id="UP000813824"/>
    </source>
</evidence>
<gene>
    <name evidence="1" type="ORF">BXZ70DRAFT_911130</name>
</gene>
<comment type="caution">
    <text evidence="1">The sequence shown here is derived from an EMBL/GenBank/DDBJ whole genome shotgun (WGS) entry which is preliminary data.</text>
</comment>
<proteinExistence type="predicted"/>
<protein>
    <submittedName>
        <fullName evidence="1">Uncharacterized protein</fullName>
    </submittedName>
</protein>
<evidence type="ECO:0000313" key="1">
    <source>
        <dbReference type="EMBL" id="KAH8079098.1"/>
    </source>
</evidence>
<name>A0A8K0UET5_9AGAR</name>
<organism evidence="1 2">
    <name type="scientific">Cristinia sonorae</name>
    <dbReference type="NCBI Taxonomy" id="1940300"/>
    <lineage>
        <taxon>Eukaryota</taxon>
        <taxon>Fungi</taxon>
        <taxon>Dikarya</taxon>
        <taxon>Basidiomycota</taxon>
        <taxon>Agaricomycotina</taxon>
        <taxon>Agaricomycetes</taxon>
        <taxon>Agaricomycetidae</taxon>
        <taxon>Agaricales</taxon>
        <taxon>Pleurotineae</taxon>
        <taxon>Stephanosporaceae</taxon>
        <taxon>Cristinia</taxon>
    </lineage>
</organism>
<reference evidence="1" key="1">
    <citation type="journal article" date="2021" name="New Phytol.">
        <title>Evolutionary innovations through gain and loss of genes in the ectomycorrhizal Boletales.</title>
        <authorList>
            <person name="Wu G."/>
            <person name="Miyauchi S."/>
            <person name="Morin E."/>
            <person name="Kuo A."/>
            <person name="Drula E."/>
            <person name="Varga T."/>
            <person name="Kohler A."/>
            <person name="Feng B."/>
            <person name="Cao Y."/>
            <person name="Lipzen A."/>
            <person name="Daum C."/>
            <person name="Hundley H."/>
            <person name="Pangilinan J."/>
            <person name="Johnson J."/>
            <person name="Barry K."/>
            <person name="LaButti K."/>
            <person name="Ng V."/>
            <person name="Ahrendt S."/>
            <person name="Min B."/>
            <person name="Choi I.G."/>
            <person name="Park H."/>
            <person name="Plett J.M."/>
            <person name="Magnuson J."/>
            <person name="Spatafora J.W."/>
            <person name="Nagy L.G."/>
            <person name="Henrissat B."/>
            <person name="Grigoriev I.V."/>
            <person name="Yang Z.L."/>
            <person name="Xu J."/>
            <person name="Martin F.M."/>
        </authorList>
    </citation>
    <scope>NUCLEOTIDE SEQUENCE</scope>
    <source>
        <strain evidence="1">KKN 215</strain>
    </source>
</reference>
<accession>A0A8K0UET5</accession>
<sequence>MANSAPTTAAPSESTTQVTLPETWRTIGTTFFANKGGVTIRPKFDYAFRGKFEEDILTDEDQCSLDQARVDYKVVLLVLYLQPDLQVSTKLNTFIANGLLQKSEDALKMDLVHVKFRLITCAKDLKIFKAVPATPTYSYCEVSHSGFPDHVLYTVINYLLWPVPPSACREGVCSYVISLKKEEILLPNSWKIMGAIFYELFSLRSLDVVKMLEEKGKKGFSWVVRFYPD</sequence>
<dbReference type="Proteomes" id="UP000813824">
    <property type="component" value="Unassembled WGS sequence"/>
</dbReference>
<dbReference type="AlphaFoldDB" id="A0A8K0UET5"/>
<dbReference type="EMBL" id="JAEVFJ010000057">
    <property type="protein sequence ID" value="KAH8079098.1"/>
    <property type="molecule type" value="Genomic_DNA"/>
</dbReference>